<feature type="region of interest" description="Disordered" evidence="1">
    <location>
        <begin position="1"/>
        <end position="26"/>
    </location>
</feature>
<name>A0A6J5WUZ5_PRUAR</name>
<evidence type="ECO:0000313" key="2">
    <source>
        <dbReference type="EMBL" id="CAB4303522.1"/>
    </source>
</evidence>
<proteinExistence type="predicted"/>
<dbReference type="EMBL" id="CAEKKB010000003">
    <property type="protein sequence ID" value="CAB4303522.1"/>
    <property type="molecule type" value="Genomic_DNA"/>
</dbReference>
<reference evidence="3" key="1">
    <citation type="journal article" date="2020" name="Genome Biol.">
        <title>Gamete binning: chromosome-level and haplotype-resolved genome assembly enabled by high-throughput single-cell sequencing of gamete genomes.</title>
        <authorList>
            <person name="Campoy J.A."/>
            <person name="Sun H."/>
            <person name="Goel M."/>
            <person name="Jiao W.-B."/>
            <person name="Folz-Donahue K."/>
            <person name="Wang N."/>
            <person name="Rubio M."/>
            <person name="Liu C."/>
            <person name="Kukat C."/>
            <person name="Ruiz D."/>
            <person name="Huettel B."/>
            <person name="Schneeberger K."/>
        </authorList>
    </citation>
    <scope>NUCLEOTIDE SEQUENCE [LARGE SCALE GENOMIC DNA]</scope>
    <source>
        <strain evidence="3">cv. Rojo Pasion</strain>
    </source>
</reference>
<gene>
    <name evidence="2" type="ORF">ORAREDHAP_LOCUS19813</name>
</gene>
<evidence type="ECO:0000256" key="1">
    <source>
        <dbReference type="SAM" id="MobiDB-lite"/>
    </source>
</evidence>
<dbReference type="AlphaFoldDB" id="A0A6J5WUZ5"/>
<protein>
    <submittedName>
        <fullName evidence="2">Uncharacterized protein</fullName>
    </submittedName>
</protein>
<dbReference type="OrthoDB" id="10401591at2759"/>
<dbReference type="Proteomes" id="UP000507245">
    <property type="component" value="Unassembled WGS sequence"/>
</dbReference>
<accession>A0A6J5WUZ5</accession>
<organism evidence="2 3">
    <name type="scientific">Prunus armeniaca</name>
    <name type="common">Apricot</name>
    <name type="synonym">Armeniaca vulgaris</name>
    <dbReference type="NCBI Taxonomy" id="36596"/>
    <lineage>
        <taxon>Eukaryota</taxon>
        <taxon>Viridiplantae</taxon>
        <taxon>Streptophyta</taxon>
        <taxon>Embryophyta</taxon>
        <taxon>Tracheophyta</taxon>
        <taxon>Spermatophyta</taxon>
        <taxon>Magnoliopsida</taxon>
        <taxon>eudicotyledons</taxon>
        <taxon>Gunneridae</taxon>
        <taxon>Pentapetalae</taxon>
        <taxon>rosids</taxon>
        <taxon>fabids</taxon>
        <taxon>Rosales</taxon>
        <taxon>Rosaceae</taxon>
        <taxon>Amygdaloideae</taxon>
        <taxon>Amygdaleae</taxon>
        <taxon>Prunus</taxon>
    </lineage>
</organism>
<sequence>MREQLEQSRATITLPSPIHHSKQQARPLGLSTMLSSISNTSSIRGDCHDGFNHHKTKLNVVSLQGNHEQGFASDFGFSEMKMGVVVNHC</sequence>
<evidence type="ECO:0000313" key="3">
    <source>
        <dbReference type="Proteomes" id="UP000507245"/>
    </source>
</evidence>
<keyword evidence="3" id="KW-1185">Reference proteome</keyword>